<dbReference type="EMBL" id="HACG01042184">
    <property type="protein sequence ID" value="CEK89049.1"/>
    <property type="molecule type" value="Transcribed_RNA"/>
</dbReference>
<dbReference type="AlphaFoldDB" id="A0A0B7B6U7"/>
<feature type="non-terminal residue" evidence="1">
    <location>
        <position position="77"/>
    </location>
</feature>
<organism evidence="1">
    <name type="scientific">Arion vulgaris</name>
    <dbReference type="NCBI Taxonomy" id="1028688"/>
    <lineage>
        <taxon>Eukaryota</taxon>
        <taxon>Metazoa</taxon>
        <taxon>Spiralia</taxon>
        <taxon>Lophotrochozoa</taxon>
        <taxon>Mollusca</taxon>
        <taxon>Gastropoda</taxon>
        <taxon>Heterobranchia</taxon>
        <taxon>Euthyneura</taxon>
        <taxon>Panpulmonata</taxon>
        <taxon>Eupulmonata</taxon>
        <taxon>Stylommatophora</taxon>
        <taxon>Helicina</taxon>
        <taxon>Arionoidea</taxon>
        <taxon>Arionidae</taxon>
        <taxon>Arion</taxon>
    </lineage>
</organism>
<evidence type="ECO:0000313" key="1">
    <source>
        <dbReference type="EMBL" id="CEK89049.1"/>
    </source>
</evidence>
<sequence>SVKLEDKIFLNTTAYNLGSVIKHKGGPLSKAQNAFITPSDVLEISPMQHKTKIDIHCSCVLSNLLYRSECCPSGYRG</sequence>
<name>A0A0B7B6U7_9EUPU</name>
<reference evidence="1" key="1">
    <citation type="submission" date="2014-12" db="EMBL/GenBank/DDBJ databases">
        <title>Insight into the proteome of Arion vulgaris.</title>
        <authorList>
            <person name="Aradska J."/>
            <person name="Bulat T."/>
            <person name="Smidak R."/>
            <person name="Sarate P."/>
            <person name="Gangsoo J."/>
            <person name="Sialana F."/>
            <person name="Bilban M."/>
            <person name="Lubec G."/>
        </authorList>
    </citation>
    <scope>NUCLEOTIDE SEQUENCE</scope>
    <source>
        <tissue evidence="1">Skin</tissue>
    </source>
</reference>
<feature type="non-terminal residue" evidence="1">
    <location>
        <position position="1"/>
    </location>
</feature>
<accession>A0A0B7B6U7</accession>
<gene>
    <name evidence="1" type="primary">ORF168703</name>
</gene>
<proteinExistence type="predicted"/>
<protein>
    <submittedName>
        <fullName evidence="1">Uncharacterized protein</fullName>
    </submittedName>
</protein>